<keyword evidence="4" id="KW-1185">Reference proteome</keyword>
<dbReference type="Proteomes" id="UP001165653">
    <property type="component" value="Unassembled WGS sequence"/>
</dbReference>
<feature type="transmembrane region" description="Helical" evidence="1">
    <location>
        <begin position="29"/>
        <end position="50"/>
    </location>
</feature>
<evidence type="ECO:0000313" key="3">
    <source>
        <dbReference type="EMBL" id="MCW1913593.1"/>
    </source>
</evidence>
<feature type="transmembrane region" description="Helical" evidence="1">
    <location>
        <begin position="165"/>
        <end position="187"/>
    </location>
</feature>
<feature type="transmembrane region" description="Helical" evidence="1">
    <location>
        <begin position="70"/>
        <end position="93"/>
    </location>
</feature>
<feature type="domain" description="Peptidase M56" evidence="2">
    <location>
        <begin position="62"/>
        <end position="242"/>
    </location>
</feature>
<dbReference type="PANTHER" id="PTHR34978">
    <property type="entry name" value="POSSIBLE SENSOR-TRANSDUCER PROTEIN BLAR"/>
    <property type="match status" value="1"/>
</dbReference>
<proteinExistence type="predicted"/>
<dbReference type="InterPro" id="IPR008756">
    <property type="entry name" value="Peptidase_M56"/>
</dbReference>
<dbReference type="InterPro" id="IPR052173">
    <property type="entry name" value="Beta-lactam_resp_regulator"/>
</dbReference>
<feature type="transmembrane region" description="Helical" evidence="1">
    <location>
        <begin position="255"/>
        <end position="274"/>
    </location>
</feature>
<evidence type="ECO:0000313" key="4">
    <source>
        <dbReference type="Proteomes" id="UP001165653"/>
    </source>
</evidence>
<organism evidence="3 4">
    <name type="scientific">Luteolibacter rhizosphaerae</name>
    <dbReference type="NCBI Taxonomy" id="2989719"/>
    <lineage>
        <taxon>Bacteria</taxon>
        <taxon>Pseudomonadati</taxon>
        <taxon>Verrucomicrobiota</taxon>
        <taxon>Verrucomicrobiia</taxon>
        <taxon>Verrucomicrobiales</taxon>
        <taxon>Verrucomicrobiaceae</taxon>
        <taxon>Luteolibacter</taxon>
    </lineage>
</organism>
<evidence type="ECO:0000256" key="1">
    <source>
        <dbReference type="SAM" id="Phobius"/>
    </source>
</evidence>
<sequence>MLLPAIAFSLIAAAAVWWAGRRDQAKDPWLTFLALALLLVFPLLFFLPKWQIFPHAPESGMAVPQTLWKWLPWAWGIGVALASLRLLAALVVLNRWRRNSERIGVREAGELIADVRLLKEHPGPVAAGIFKPVIFVPEDWHSWSTETQEAVLAHEMKHHQRRDPLLRAIASAACTLHWFNPLVWWMAGRLGEQCEFACDEALLAEGMPANRYANVLCDLAAARPSPATALAMAHQSGLEARVRRMFSTVPTSPRWAVGTLIVLTLLTALGLVVLRRADPPPRPVVPIEEIRTRLEADPFPAE</sequence>
<evidence type="ECO:0000259" key="2">
    <source>
        <dbReference type="Pfam" id="PF05569"/>
    </source>
</evidence>
<keyword evidence="1" id="KW-0472">Membrane</keyword>
<dbReference type="PANTHER" id="PTHR34978:SF3">
    <property type="entry name" value="SLR0241 PROTEIN"/>
    <property type="match status" value="1"/>
</dbReference>
<keyword evidence="1" id="KW-0812">Transmembrane</keyword>
<keyword evidence="1" id="KW-1133">Transmembrane helix</keyword>
<accession>A0ABT3G195</accession>
<gene>
    <name evidence="3" type="ORF">OJ996_08405</name>
</gene>
<protein>
    <submittedName>
        <fullName evidence="3">M56 family metallopeptidase</fullName>
    </submittedName>
</protein>
<dbReference type="Pfam" id="PF05569">
    <property type="entry name" value="Peptidase_M56"/>
    <property type="match status" value="1"/>
</dbReference>
<comment type="caution">
    <text evidence="3">The sequence shown here is derived from an EMBL/GenBank/DDBJ whole genome shotgun (WGS) entry which is preliminary data.</text>
</comment>
<feature type="transmembrane region" description="Helical" evidence="1">
    <location>
        <begin position="6"/>
        <end position="22"/>
    </location>
</feature>
<name>A0ABT3G195_9BACT</name>
<dbReference type="RefSeq" id="WP_264513096.1">
    <property type="nucleotide sequence ID" value="NZ_JAPDDR010000004.1"/>
</dbReference>
<reference evidence="3" key="1">
    <citation type="submission" date="2022-10" db="EMBL/GenBank/DDBJ databases">
        <title>Luteolibacter sp. GHJ8, whole genome shotgun sequencing project.</title>
        <authorList>
            <person name="Zhao G."/>
            <person name="Shen L."/>
        </authorList>
    </citation>
    <scope>NUCLEOTIDE SEQUENCE</scope>
    <source>
        <strain evidence="3">GHJ8</strain>
    </source>
</reference>
<dbReference type="EMBL" id="JAPDDR010000004">
    <property type="protein sequence ID" value="MCW1913593.1"/>
    <property type="molecule type" value="Genomic_DNA"/>
</dbReference>
<dbReference type="CDD" id="cd07341">
    <property type="entry name" value="M56_BlaR1_MecR1_like"/>
    <property type="match status" value="1"/>
</dbReference>